<reference evidence="2 3" key="1">
    <citation type="submission" date="2015-05" db="EMBL/GenBank/DDBJ databases">
        <authorList>
            <person name="Wang D.B."/>
            <person name="Wang M."/>
        </authorList>
    </citation>
    <scope>NUCLEOTIDE SEQUENCE [LARGE SCALE GENOMIC DNA]</scope>
    <source>
        <strain evidence="2">VL1</strain>
    </source>
</reference>
<evidence type="ECO:0000313" key="2">
    <source>
        <dbReference type="EMBL" id="CRK34178.1"/>
    </source>
</evidence>
<protein>
    <submittedName>
        <fullName evidence="2">Uncharacterized protein</fullName>
    </submittedName>
</protein>
<dbReference type="Proteomes" id="UP000044602">
    <property type="component" value="Unassembled WGS sequence"/>
</dbReference>
<feature type="non-terminal residue" evidence="2">
    <location>
        <position position="1"/>
    </location>
</feature>
<evidence type="ECO:0000256" key="1">
    <source>
        <dbReference type="SAM" id="MobiDB-lite"/>
    </source>
</evidence>
<dbReference type="EMBL" id="CVQH01022863">
    <property type="protein sequence ID" value="CRK34178.1"/>
    <property type="molecule type" value="Genomic_DNA"/>
</dbReference>
<organism evidence="2 3">
    <name type="scientific">Verticillium longisporum</name>
    <name type="common">Verticillium dahliae var. longisporum</name>
    <dbReference type="NCBI Taxonomy" id="100787"/>
    <lineage>
        <taxon>Eukaryota</taxon>
        <taxon>Fungi</taxon>
        <taxon>Dikarya</taxon>
        <taxon>Ascomycota</taxon>
        <taxon>Pezizomycotina</taxon>
        <taxon>Sordariomycetes</taxon>
        <taxon>Hypocreomycetidae</taxon>
        <taxon>Glomerellales</taxon>
        <taxon>Plectosphaerellaceae</taxon>
        <taxon>Verticillium</taxon>
    </lineage>
</organism>
<sequence>RVPSEPRRPGLLVSRRPLRRRLDRAAPPRHPRQQGPRHARLARLRPV</sequence>
<gene>
    <name evidence="2" type="ORF">BN1708_019414</name>
</gene>
<accession>A0A0G4MIQ9</accession>
<proteinExistence type="predicted"/>
<keyword evidence="3" id="KW-1185">Reference proteome</keyword>
<feature type="region of interest" description="Disordered" evidence="1">
    <location>
        <begin position="1"/>
        <end position="47"/>
    </location>
</feature>
<feature type="compositionally biased region" description="Basic residues" evidence="1">
    <location>
        <begin position="16"/>
        <end position="47"/>
    </location>
</feature>
<evidence type="ECO:0000313" key="3">
    <source>
        <dbReference type="Proteomes" id="UP000044602"/>
    </source>
</evidence>
<dbReference type="AlphaFoldDB" id="A0A0G4MIQ9"/>
<name>A0A0G4MIQ9_VERLO</name>